<evidence type="ECO:0000256" key="2">
    <source>
        <dbReference type="ARBA" id="ARBA00022723"/>
    </source>
</evidence>
<dbReference type="InterPro" id="IPR011545">
    <property type="entry name" value="DEAD/DEAH_box_helicase_dom"/>
</dbReference>
<keyword evidence="8" id="KW-0413">Isomerase</keyword>
<evidence type="ECO:0000259" key="12">
    <source>
        <dbReference type="PROSITE" id="PS51192"/>
    </source>
</evidence>
<dbReference type="PANTHER" id="PTHR13710:SF105">
    <property type="entry name" value="ATP-DEPENDENT DNA HELICASE Q1"/>
    <property type="match status" value="1"/>
</dbReference>
<feature type="domain" description="Helicase ATP-binding" evidence="12">
    <location>
        <begin position="57"/>
        <end position="225"/>
    </location>
</feature>
<dbReference type="GO" id="GO:0043138">
    <property type="term" value="F:3'-5' DNA helicase activity"/>
    <property type="evidence" value="ECO:0007669"/>
    <property type="project" value="UniProtKB-EC"/>
</dbReference>
<keyword evidence="4" id="KW-0378">Hydrolase</keyword>
<dbReference type="GO" id="GO:0043590">
    <property type="term" value="C:bacterial nucleoid"/>
    <property type="evidence" value="ECO:0007669"/>
    <property type="project" value="TreeGrafter"/>
</dbReference>
<dbReference type="Gene3D" id="1.10.10.10">
    <property type="entry name" value="Winged helix-like DNA-binding domain superfamily/Winged helix DNA-binding domain"/>
    <property type="match status" value="1"/>
</dbReference>
<evidence type="ECO:0000256" key="9">
    <source>
        <dbReference type="ARBA" id="ARBA00034617"/>
    </source>
</evidence>
<keyword evidence="2" id="KW-0479">Metal-binding</keyword>
<dbReference type="GO" id="GO:0006281">
    <property type="term" value="P:DNA repair"/>
    <property type="evidence" value="ECO:0007669"/>
    <property type="project" value="InterPro"/>
</dbReference>
<dbReference type="PROSITE" id="PS51192">
    <property type="entry name" value="HELICASE_ATP_BIND_1"/>
    <property type="match status" value="1"/>
</dbReference>
<dbReference type="EC" id="5.6.2.4" evidence="10"/>
<feature type="region of interest" description="Disordered" evidence="11">
    <location>
        <begin position="506"/>
        <end position="536"/>
    </location>
</feature>
<dbReference type="SMART" id="SM00490">
    <property type="entry name" value="HELICc"/>
    <property type="match status" value="1"/>
</dbReference>
<evidence type="ECO:0000256" key="7">
    <source>
        <dbReference type="ARBA" id="ARBA00023125"/>
    </source>
</evidence>
<dbReference type="SMART" id="SM00956">
    <property type="entry name" value="RQC"/>
    <property type="match status" value="1"/>
</dbReference>
<dbReference type="GO" id="GO:0006260">
    <property type="term" value="P:DNA replication"/>
    <property type="evidence" value="ECO:0007669"/>
    <property type="project" value="InterPro"/>
</dbReference>
<dbReference type="PANTHER" id="PTHR13710">
    <property type="entry name" value="DNA HELICASE RECQ FAMILY MEMBER"/>
    <property type="match status" value="1"/>
</dbReference>
<evidence type="ECO:0000256" key="4">
    <source>
        <dbReference type="ARBA" id="ARBA00022801"/>
    </source>
</evidence>
<evidence type="ECO:0000259" key="13">
    <source>
        <dbReference type="PROSITE" id="PS51194"/>
    </source>
</evidence>
<evidence type="ECO:0000256" key="11">
    <source>
        <dbReference type="SAM" id="MobiDB-lite"/>
    </source>
</evidence>
<dbReference type="Gene3D" id="3.40.50.300">
    <property type="entry name" value="P-loop containing nucleotide triphosphate hydrolases"/>
    <property type="match status" value="2"/>
</dbReference>
<dbReference type="EMBL" id="LAZR01022983">
    <property type="protein sequence ID" value="KKL80025.1"/>
    <property type="molecule type" value="Genomic_DNA"/>
</dbReference>
<evidence type="ECO:0000256" key="10">
    <source>
        <dbReference type="ARBA" id="ARBA00034808"/>
    </source>
</evidence>
<feature type="domain" description="Helicase C-terminal" evidence="13">
    <location>
        <begin position="246"/>
        <end position="395"/>
    </location>
</feature>
<dbReference type="FunFam" id="3.40.50.300:FF:000156">
    <property type="entry name" value="ATP-dependent DNA helicase recQ"/>
    <property type="match status" value="1"/>
</dbReference>
<dbReference type="FunFam" id="3.40.50.300:FF:000296">
    <property type="entry name" value="ATP-dependent DNA helicase RecQ"/>
    <property type="match status" value="1"/>
</dbReference>
<dbReference type="InterPro" id="IPR036388">
    <property type="entry name" value="WH-like_DNA-bd_sf"/>
</dbReference>
<evidence type="ECO:0000256" key="5">
    <source>
        <dbReference type="ARBA" id="ARBA00022806"/>
    </source>
</evidence>
<dbReference type="AlphaFoldDB" id="A0A0F9HE84"/>
<dbReference type="PROSITE" id="PS51194">
    <property type="entry name" value="HELICASE_CTER"/>
    <property type="match status" value="1"/>
</dbReference>
<proteinExistence type="inferred from homology"/>
<accession>A0A0F9HE84</accession>
<dbReference type="GO" id="GO:0030894">
    <property type="term" value="C:replisome"/>
    <property type="evidence" value="ECO:0007669"/>
    <property type="project" value="TreeGrafter"/>
</dbReference>
<dbReference type="InterPro" id="IPR018982">
    <property type="entry name" value="RQC_domain"/>
</dbReference>
<evidence type="ECO:0000256" key="3">
    <source>
        <dbReference type="ARBA" id="ARBA00022741"/>
    </source>
</evidence>
<dbReference type="GO" id="GO:0006310">
    <property type="term" value="P:DNA recombination"/>
    <property type="evidence" value="ECO:0007669"/>
    <property type="project" value="InterPro"/>
</dbReference>
<dbReference type="InterPro" id="IPR001650">
    <property type="entry name" value="Helicase_C-like"/>
</dbReference>
<comment type="caution">
    <text evidence="14">The sequence shown here is derived from an EMBL/GenBank/DDBJ whole genome shotgun (WGS) entry which is preliminary data.</text>
</comment>
<dbReference type="GO" id="GO:0005737">
    <property type="term" value="C:cytoplasm"/>
    <property type="evidence" value="ECO:0007669"/>
    <property type="project" value="TreeGrafter"/>
</dbReference>
<keyword evidence="3" id="KW-0547">Nucleotide-binding</keyword>
<evidence type="ECO:0000313" key="14">
    <source>
        <dbReference type="EMBL" id="KKL80025.1"/>
    </source>
</evidence>
<reference evidence="14" key="1">
    <citation type="journal article" date="2015" name="Nature">
        <title>Complex archaea that bridge the gap between prokaryotes and eukaryotes.</title>
        <authorList>
            <person name="Spang A."/>
            <person name="Saw J.H."/>
            <person name="Jorgensen S.L."/>
            <person name="Zaremba-Niedzwiedzka K."/>
            <person name="Martijn J."/>
            <person name="Lind A.E."/>
            <person name="van Eijk R."/>
            <person name="Schleper C."/>
            <person name="Guy L."/>
            <person name="Ettema T.J."/>
        </authorList>
    </citation>
    <scope>NUCLEOTIDE SEQUENCE</scope>
</reference>
<keyword evidence="6" id="KW-0067">ATP-binding</keyword>
<dbReference type="InterPro" id="IPR014001">
    <property type="entry name" value="Helicase_ATP-bd"/>
</dbReference>
<organism evidence="14">
    <name type="scientific">marine sediment metagenome</name>
    <dbReference type="NCBI Taxonomy" id="412755"/>
    <lineage>
        <taxon>unclassified sequences</taxon>
        <taxon>metagenomes</taxon>
        <taxon>ecological metagenomes</taxon>
    </lineage>
</organism>
<dbReference type="SUPFAM" id="SSF46785">
    <property type="entry name" value="Winged helix' DNA-binding domain"/>
    <property type="match status" value="1"/>
</dbReference>
<dbReference type="GO" id="GO:0009378">
    <property type="term" value="F:four-way junction helicase activity"/>
    <property type="evidence" value="ECO:0007669"/>
    <property type="project" value="TreeGrafter"/>
</dbReference>
<keyword evidence="7" id="KW-0238">DNA-binding</keyword>
<dbReference type="GO" id="GO:0016787">
    <property type="term" value="F:hydrolase activity"/>
    <property type="evidence" value="ECO:0007669"/>
    <property type="project" value="UniProtKB-KW"/>
</dbReference>
<dbReference type="Pfam" id="PF00271">
    <property type="entry name" value="Helicase_C"/>
    <property type="match status" value="1"/>
</dbReference>
<gene>
    <name evidence="14" type="ORF">LCGC14_2008930</name>
</gene>
<dbReference type="InterPro" id="IPR036390">
    <property type="entry name" value="WH_DNA-bd_sf"/>
</dbReference>
<dbReference type="NCBIfam" id="TIGR00614">
    <property type="entry name" value="recQ_fam"/>
    <property type="match status" value="1"/>
</dbReference>
<evidence type="ECO:0000256" key="6">
    <source>
        <dbReference type="ARBA" id="ARBA00022840"/>
    </source>
</evidence>
<name>A0A0F9HE84_9ZZZZ</name>
<dbReference type="InterPro" id="IPR004589">
    <property type="entry name" value="DNA_helicase_ATP-dep_RecQ"/>
</dbReference>
<dbReference type="CDD" id="cd17920">
    <property type="entry name" value="DEXHc_RecQ"/>
    <property type="match status" value="1"/>
</dbReference>
<keyword evidence="5" id="KW-0347">Helicase</keyword>
<dbReference type="InterPro" id="IPR032284">
    <property type="entry name" value="RecQ_Zn-bd"/>
</dbReference>
<dbReference type="Pfam" id="PF16124">
    <property type="entry name" value="RecQ_Zn_bind"/>
    <property type="match status" value="1"/>
</dbReference>
<dbReference type="Pfam" id="PF00270">
    <property type="entry name" value="DEAD"/>
    <property type="match status" value="1"/>
</dbReference>
<sequence length="536" mass="58752">MRRRRNMAGQGRVAWGVVWCTIRGEMDPAAENGGETAAAMERVFGFGSFRPNQEEIVRAVLGGRDVFAVMPTGGGKSLCYQLPAHMLLGTCVVISPLISLMKDQVDAANDTGLRAEYLNSSLEPIQQAGVLDRLAEGELDLLYVAPERFARGDFVDALKAVRLCLFAIDEAHCISEWGHDFRPDYLNLSTIVSEFPDVPIAAFTATATHRVQENIVERLRLRRPMTVRASFDRPNLFFQVDAKDDLNAQILAFLRKQPGESGIVYRTTRADVEGTAASLAAAGIAARPYHAGMENHRRKANQDAFNRDEINVIVATIAFGMGIDKSNVRFVVHGDLPKNMEGYYQEIGRAGRDGEPARCVLYFGYGDLSTLRYFIGEMANPDERAVAEQKLNEMVNYAGSTDCRRRQILGYFGETYDSDNCGACDICTGDVERVDATVEAQMIMSAVVRTGQRFGAGHVVDIVVGANTKKIRELGHDRIKTYGAGKDAGRTKLQWRQIVKNLIARPSAAGRPRRAARTRAAADRGSGSSPAGPPAP</sequence>
<dbReference type="GO" id="GO:0005524">
    <property type="term" value="F:ATP binding"/>
    <property type="evidence" value="ECO:0007669"/>
    <property type="project" value="UniProtKB-KW"/>
</dbReference>
<dbReference type="SUPFAM" id="SSF52540">
    <property type="entry name" value="P-loop containing nucleoside triphosphate hydrolases"/>
    <property type="match status" value="1"/>
</dbReference>
<protein>
    <recommendedName>
        <fullName evidence="10">DNA 3'-5' helicase</fullName>
        <ecNumber evidence="10">5.6.2.4</ecNumber>
    </recommendedName>
</protein>
<dbReference type="InterPro" id="IPR027417">
    <property type="entry name" value="P-loop_NTPase"/>
</dbReference>
<dbReference type="Pfam" id="PF09382">
    <property type="entry name" value="RQC"/>
    <property type="match status" value="1"/>
</dbReference>
<dbReference type="GO" id="GO:0046872">
    <property type="term" value="F:metal ion binding"/>
    <property type="evidence" value="ECO:0007669"/>
    <property type="project" value="UniProtKB-KW"/>
</dbReference>
<dbReference type="SMART" id="SM00487">
    <property type="entry name" value="DEXDc"/>
    <property type="match status" value="1"/>
</dbReference>
<dbReference type="GO" id="GO:0003677">
    <property type="term" value="F:DNA binding"/>
    <property type="evidence" value="ECO:0007669"/>
    <property type="project" value="UniProtKB-KW"/>
</dbReference>
<evidence type="ECO:0000256" key="1">
    <source>
        <dbReference type="ARBA" id="ARBA00005446"/>
    </source>
</evidence>
<comment type="catalytic activity">
    <reaction evidence="9">
        <text>Couples ATP hydrolysis with the unwinding of duplex DNA by translocating in the 3'-5' direction.</text>
        <dbReference type="EC" id="5.6.2.4"/>
    </reaction>
</comment>
<comment type="similarity">
    <text evidence="1">Belongs to the helicase family. RecQ subfamily.</text>
</comment>
<evidence type="ECO:0000256" key="8">
    <source>
        <dbReference type="ARBA" id="ARBA00023235"/>
    </source>
</evidence>